<evidence type="ECO:0000256" key="1">
    <source>
        <dbReference type="SAM" id="MobiDB-lite"/>
    </source>
</evidence>
<dbReference type="Gramene" id="AET7Gv20862500.21">
    <property type="protein sequence ID" value="AET7Gv20862500.21"/>
    <property type="gene ID" value="AET7Gv20862500"/>
</dbReference>
<dbReference type="AlphaFoldDB" id="A0A453SA89"/>
<feature type="compositionally biased region" description="Polar residues" evidence="1">
    <location>
        <begin position="14"/>
        <end position="31"/>
    </location>
</feature>
<organism evidence="2 3">
    <name type="scientific">Aegilops tauschii subsp. strangulata</name>
    <name type="common">Goatgrass</name>
    <dbReference type="NCBI Taxonomy" id="200361"/>
    <lineage>
        <taxon>Eukaryota</taxon>
        <taxon>Viridiplantae</taxon>
        <taxon>Streptophyta</taxon>
        <taxon>Embryophyta</taxon>
        <taxon>Tracheophyta</taxon>
        <taxon>Spermatophyta</taxon>
        <taxon>Magnoliopsida</taxon>
        <taxon>Liliopsida</taxon>
        <taxon>Poales</taxon>
        <taxon>Poaceae</taxon>
        <taxon>BOP clade</taxon>
        <taxon>Pooideae</taxon>
        <taxon>Triticodae</taxon>
        <taxon>Triticeae</taxon>
        <taxon>Triticinae</taxon>
        <taxon>Aegilops</taxon>
    </lineage>
</organism>
<evidence type="ECO:0000313" key="2">
    <source>
        <dbReference type="EnsemblPlants" id="AET7Gv20862500.21"/>
    </source>
</evidence>
<dbReference type="EnsemblPlants" id="AET7Gv20862500.21">
    <property type="protein sequence ID" value="AET7Gv20862500.21"/>
    <property type="gene ID" value="AET7Gv20862500"/>
</dbReference>
<evidence type="ECO:0000313" key="3">
    <source>
        <dbReference type="Proteomes" id="UP000015105"/>
    </source>
</evidence>
<feature type="region of interest" description="Disordered" evidence="1">
    <location>
        <begin position="12"/>
        <end position="109"/>
    </location>
</feature>
<feature type="compositionally biased region" description="Polar residues" evidence="1">
    <location>
        <begin position="54"/>
        <end position="66"/>
    </location>
</feature>
<sequence>SLQKLQDVICINDDSGSSESLPQLNNVSSLQQHRKYKPAVINISDGSNDGGSSESLPQLNNVISLQRRSKYKPAVINIGDGSGPSHHRKKASKDKQKKHTSDGEPGWKL</sequence>
<reference evidence="2" key="5">
    <citation type="journal article" date="2021" name="G3 (Bethesda)">
        <title>Aegilops tauschii genome assembly Aet v5.0 features greater sequence contiguity and improved annotation.</title>
        <authorList>
            <person name="Wang L."/>
            <person name="Zhu T."/>
            <person name="Rodriguez J.C."/>
            <person name="Deal K.R."/>
            <person name="Dubcovsky J."/>
            <person name="McGuire P.E."/>
            <person name="Lux T."/>
            <person name="Spannagl M."/>
            <person name="Mayer K.F.X."/>
            <person name="Baldrich P."/>
            <person name="Meyers B.C."/>
            <person name="Huo N."/>
            <person name="Gu Y.Q."/>
            <person name="Zhou H."/>
            <person name="Devos K.M."/>
            <person name="Bennetzen J.L."/>
            <person name="Unver T."/>
            <person name="Budak H."/>
            <person name="Gulick P.J."/>
            <person name="Galiba G."/>
            <person name="Kalapos B."/>
            <person name="Nelson D.R."/>
            <person name="Li P."/>
            <person name="You F.M."/>
            <person name="Luo M.C."/>
            <person name="Dvorak J."/>
        </authorList>
    </citation>
    <scope>NUCLEOTIDE SEQUENCE [LARGE SCALE GENOMIC DNA]</scope>
    <source>
        <strain evidence="2">cv. AL8/78</strain>
    </source>
</reference>
<feature type="compositionally biased region" description="Basic residues" evidence="1">
    <location>
        <begin position="85"/>
        <end position="98"/>
    </location>
</feature>
<reference evidence="3" key="2">
    <citation type="journal article" date="2017" name="Nat. Plants">
        <title>The Aegilops tauschii genome reveals multiple impacts of transposons.</title>
        <authorList>
            <person name="Zhao G."/>
            <person name="Zou C."/>
            <person name="Li K."/>
            <person name="Wang K."/>
            <person name="Li T."/>
            <person name="Gao L."/>
            <person name="Zhang X."/>
            <person name="Wang H."/>
            <person name="Yang Z."/>
            <person name="Liu X."/>
            <person name="Jiang W."/>
            <person name="Mao L."/>
            <person name="Kong X."/>
            <person name="Jiao Y."/>
            <person name="Jia J."/>
        </authorList>
    </citation>
    <scope>NUCLEOTIDE SEQUENCE [LARGE SCALE GENOMIC DNA]</scope>
    <source>
        <strain evidence="3">cv. AL8/78</strain>
    </source>
</reference>
<feature type="compositionally biased region" description="Low complexity" evidence="1">
    <location>
        <begin position="41"/>
        <end position="53"/>
    </location>
</feature>
<feature type="compositionally biased region" description="Basic and acidic residues" evidence="1">
    <location>
        <begin position="99"/>
        <end position="109"/>
    </location>
</feature>
<protein>
    <submittedName>
        <fullName evidence="2">Uncharacterized protein</fullName>
    </submittedName>
</protein>
<keyword evidence="3" id="KW-1185">Reference proteome</keyword>
<dbReference type="Proteomes" id="UP000015105">
    <property type="component" value="Chromosome 7D"/>
</dbReference>
<accession>A0A453SA89</accession>
<reference evidence="3" key="1">
    <citation type="journal article" date="2014" name="Science">
        <title>Ancient hybridizations among the ancestral genomes of bread wheat.</title>
        <authorList>
            <consortium name="International Wheat Genome Sequencing Consortium,"/>
            <person name="Marcussen T."/>
            <person name="Sandve S.R."/>
            <person name="Heier L."/>
            <person name="Spannagl M."/>
            <person name="Pfeifer M."/>
            <person name="Jakobsen K.S."/>
            <person name="Wulff B.B."/>
            <person name="Steuernagel B."/>
            <person name="Mayer K.F."/>
            <person name="Olsen O.A."/>
        </authorList>
    </citation>
    <scope>NUCLEOTIDE SEQUENCE [LARGE SCALE GENOMIC DNA]</scope>
    <source>
        <strain evidence="3">cv. AL8/78</strain>
    </source>
</reference>
<reference evidence="2" key="3">
    <citation type="journal article" date="2017" name="Nature">
        <title>Genome sequence of the progenitor of the wheat D genome Aegilops tauschii.</title>
        <authorList>
            <person name="Luo M.C."/>
            <person name="Gu Y.Q."/>
            <person name="Puiu D."/>
            <person name="Wang H."/>
            <person name="Twardziok S.O."/>
            <person name="Deal K.R."/>
            <person name="Huo N."/>
            <person name="Zhu T."/>
            <person name="Wang L."/>
            <person name="Wang Y."/>
            <person name="McGuire P.E."/>
            <person name="Liu S."/>
            <person name="Long H."/>
            <person name="Ramasamy R.K."/>
            <person name="Rodriguez J.C."/>
            <person name="Van S.L."/>
            <person name="Yuan L."/>
            <person name="Wang Z."/>
            <person name="Xia Z."/>
            <person name="Xiao L."/>
            <person name="Anderson O.D."/>
            <person name="Ouyang S."/>
            <person name="Liang Y."/>
            <person name="Zimin A.V."/>
            <person name="Pertea G."/>
            <person name="Qi P."/>
            <person name="Bennetzen J.L."/>
            <person name="Dai X."/>
            <person name="Dawson M.W."/>
            <person name="Muller H.G."/>
            <person name="Kugler K."/>
            <person name="Rivarola-Duarte L."/>
            <person name="Spannagl M."/>
            <person name="Mayer K.F.X."/>
            <person name="Lu F.H."/>
            <person name="Bevan M.W."/>
            <person name="Leroy P."/>
            <person name="Li P."/>
            <person name="You F.M."/>
            <person name="Sun Q."/>
            <person name="Liu Z."/>
            <person name="Lyons E."/>
            <person name="Wicker T."/>
            <person name="Salzberg S.L."/>
            <person name="Devos K.M."/>
            <person name="Dvorak J."/>
        </authorList>
    </citation>
    <scope>NUCLEOTIDE SEQUENCE [LARGE SCALE GENOMIC DNA]</scope>
    <source>
        <strain evidence="2">cv. AL8/78</strain>
    </source>
</reference>
<reference evidence="2" key="4">
    <citation type="submission" date="2019-03" db="UniProtKB">
        <authorList>
            <consortium name="EnsemblPlants"/>
        </authorList>
    </citation>
    <scope>IDENTIFICATION</scope>
</reference>
<name>A0A453SA89_AEGTS</name>
<proteinExistence type="predicted"/>